<dbReference type="InterPro" id="IPR036770">
    <property type="entry name" value="Ankyrin_rpt-contain_sf"/>
</dbReference>
<keyword evidence="1" id="KW-0862">Zinc</keyword>
<comment type="caution">
    <text evidence="3">The sequence shown here is derived from an EMBL/GenBank/DDBJ whole genome shotgun (WGS) entry which is preliminary data.</text>
</comment>
<evidence type="ECO:0000256" key="1">
    <source>
        <dbReference type="PROSITE-ProRule" id="PRU00175"/>
    </source>
</evidence>
<keyword evidence="1" id="KW-0479">Metal-binding</keyword>
<dbReference type="Gene3D" id="1.25.40.20">
    <property type="entry name" value="Ankyrin repeat-containing domain"/>
    <property type="match status" value="2"/>
</dbReference>
<dbReference type="VEuPathDB" id="GiardiaDB:GL50803_007021"/>
<reference evidence="4" key="1">
    <citation type="submission" date="2012-02" db="EMBL/GenBank/DDBJ databases">
        <title>Genome sequencing of Giardia lamblia Genotypes A2 and B isolates (DH and GS) and comparative analysis with the genomes of Genotypes A1 and E (WB and Pig).</title>
        <authorList>
            <person name="Adam R."/>
            <person name="Dahlstrom E."/>
            <person name="Martens C."/>
            <person name="Bruno D."/>
            <person name="Barbian K."/>
            <person name="Porcella S.F."/>
            <person name="Nash T."/>
        </authorList>
    </citation>
    <scope>NUCLEOTIDE SEQUENCE</scope>
    <source>
        <strain evidence="4">GS</strain>
    </source>
</reference>
<dbReference type="GO" id="GO:0008270">
    <property type="term" value="F:zinc ion binding"/>
    <property type="evidence" value="ECO:0007669"/>
    <property type="project" value="UniProtKB-KW"/>
</dbReference>
<gene>
    <name evidence="3" type="ORF">GSB_7021</name>
</gene>
<name>V6TR67_GIAIN</name>
<dbReference type="Pfam" id="PF13920">
    <property type="entry name" value="zf-C3HC4_3"/>
    <property type="match status" value="1"/>
</dbReference>
<evidence type="ECO:0000259" key="2">
    <source>
        <dbReference type="PROSITE" id="PS50089"/>
    </source>
</evidence>
<dbReference type="VEuPathDB" id="GiardiaDB:QR46_4047"/>
<dbReference type="SUPFAM" id="SSF48403">
    <property type="entry name" value="Ankyrin repeat"/>
    <property type="match status" value="1"/>
</dbReference>
<dbReference type="AlphaFoldDB" id="V6TR67"/>
<dbReference type="OrthoDB" id="1711136at2759"/>
<dbReference type="PANTHER" id="PTHR24120:SF4">
    <property type="entry name" value="GH07239P"/>
    <property type="match status" value="1"/>
</dbReference>
<dbReference type="PROSITE" id="PS50089">
    <property type="entry name" value="ZF_RING_2"/>
    <property type="match status" value="1"/>
</dbReference>
<keyword evidence="1" id="KW-0863">Zinc-finger</keyword>
<evidence type="ECO:0000313" key="4">
    <source>
        <dbReference type="Proteomes" id="UP000018040"/>
    </source>
</evidence>
<organism evidence="3 4">
    <name type="scientific">Giardia intestinalis</name>
    <name type="common">Giardia lamblia</name>
    <dbReference type="NCBI Taxonomy" id="5741"/>
    <lineage>
        <taxon>Eukaryota</taxon>
        <taxon>Metamonada</taxon>
        <taxon>Diplomonadida</taxon>
        <taxon>Hexamitidae</taxon>
        <taxon>Giardiinae</taxon>
        <taxon>Giardia</taxon>
    </lineage>
</organism>
<sequence>MVTCELMTTPALLTEWFSAIKAGEVETVKQLLEKCAGSFWSDGQTGLMRAVLSNNEEIAMLLLPYEKHRFCYRGYTALMWAVYANSIHFTKLLVDEEGGDQNEWGATALMYAVLFNREEIIPLLIEKEARKGLTKNFFGELPSYEDGIIPHCIGKTALMLAAEAGLLSAVKLLLDSEKDCISSQNKTAADYALEAGRKDIYTFLIEEGEMEEPADANDPAKLRTEYDHDANRGFGNLSLFCTPRSEEIVYRHPTTWSLDDIAYMFSKAVKVQNKLFTNRLLLLLSLDAEVVKRANNFAMENKTANARQYRLLLFGLTTCGTVSTLQRFLLDLAEPYFSTYLLSDKTDPEYFRDAEHLVDLLETYLVEFLAAPGFTPELASSLFDCFFDDLNTLGCLEHLETYQLCVVCMDRLSDCVLMPCRHVSFCKQCVPELTTKRECPICRSEIKSYFQVNAPYDFYAADTTRQKLEELDAQYARQLAQEEYEVVENL</sequence>
<dbReference type="PANTHER" id="PTHR24120">
    <property type="entry name" value="GH07239P"/>
    <property type="match status" value="1"/>
</dbReference>
<dbReference type="VEuPathDB" id="GiardiaDB:GL50581_906"/>
<dbReference type="EMBL" id="AHHH01000141">
    <property type="protein sequence ID" value="ESU41191.1"/>
    <property type="molecule type" value="Genomic_DNA"/>
</dbReference>
<feature type="domain" description="RING-type" evidence="2">
    <location>
        <begin position="405"/>
        <end position="443"/>
    </location>
</feature>
<protein>
    <submittedName>
        <fullName evidence="3">Ankyrin repeat protein</fullName>
    </submittedName>
</protein>
<dbReference type="InterPro" id="IPR002110">
    <property type="entry name" value="Ankyrin_rpt"/>
</dbReference>
<dbReference type="VEuPathDB" id="GiardiaDB:DHA2_7021"/>
<evidence type="ECO:0000313" key="3">
    <source>
        <dbReference type="EMBL" id="ESU41191.1"/>
    </source>
</evidence>
<dbReference type="Proteomes" id="UP000018040">
    <property type="component" value="Unassembled WGS sequence"/>
</dbReference>
<dbReference type="Pfam" id="PF12796">
    <property type="entry name" value="Ank_2"/>
    <property type="match status" value="2"/>
</dbReference>
<dbReference type="SUPFAM" id="SSF57850">
    <property type="entry name" value="RING/U-box"/>
    <property type="match status" value="1"/>
</dbReference>
<dbReference type="InterPro" id="IPR013083">
    <property type="entry name" value="Znf_RING/FYVE/PHD"/>
</dbReference>
<dbReference type="SMART" id="SM00248">
    <property type="entry name" value="ANK"/>
    <property type="match status" value="5"/>
</dbReference>
<dbReference type="SMART" id="SM00184">
    <property type="entry name" value="RING"/>
    <property type="match status" value="1"/>
</dbReference>
<reference evidence="3 4" key="2">
    <citation type="journal article" date="2013" name="Genome Biol. Evol.">
        <title>Genome sequencing of Giardia lamblia genotypes A2 and B isolates (DH and GS) and comparative analysis with the genomes of genotypes A1 and E (WB and Pig).</title>
        <authorList>
            <person name="Adam R.D."/>
            <person name="Dahlstrom E.W."/>
            <person name="Martens C.A."/>
            <person name="Bruno D.P."/>
            <person name="Barbian K.D."/>
            <person name="Ricklefs S.M."/>
            <person name="Hernandez M.M."/>
            <person name="Narla N.P."/>
            <person name="Patel R.B."/>
            <person name="Porcella S.F."/>
            <person name="Nash T.E."/>
        </authorList>
    </citation>
    <scope>NUCLEOTIDE SEQUENCE [LARGE SCALE GENOMIC DNA]</scope>
    <source>
        <strain evidence="3 4">GS</strain>
    </source>
</reference>
<dbReference type="InterPro" id="IPR001841">
    <property type="entry name" value="Znf_RING"/>
</dbReference>
<accession>V6TR67</accession>
<proteinExistence type="predicted"/>
<dbReference type="eggNOG" id="KOG4177">
    <property type="taxonomic scope" value="Eukaryota"/>
</dbReference>
<dbReference type="Gene3D" id="3.30.40.10">
    <property type="entry name" value="Zinc/RING finger domain, C3HC4 (zinc finger)"/>
    <property type="match status" value="1"/>
</dbReference>